<protein>
    <submittedName>
        <fullName evidence="1">Uncharacterized protein</fullName>
    </submittedName>
</protein>
<name>A0A6G1LAR7_9PEZI</name>
<dbReference type="EMBL" id="ML995832">
    <property type="protein sequence ID" value="KAF2769682.1"/>
    <property type="molecule type" value="Genomic_DNA"/>
</dbReference>
<organism evidence="1 2">
    <name type="scientific">Teratosphaeria nubilosa</name>
    <dbReference type="NCBI Taxonomy" id="161662"/>
    <lineage>
        <taxon>Eukaryota</taxon>
        <taxon>Fungi</taxon>
        <taxon>Dikarya</taxon>
        <taxon>Ascomycota</taxon>
        <taxon>Pezizomycotina</taxon>
        <taxon>Dothideomycetes</taxon>
        <taxon>Dothideomycetidae</taxon>
        <taxon>Mycosphaerellales</taxon>
        <taxon>Teratosphaeriaceae</taxon>
        <taxon>Teratosphaeria</taxon>
    </lineage>
</organism>
<evidence type="ECO:0000313" key="2">
    <source>
        <dbReference type="Proteomes" id="UP000799436"/>
    </source>
</evidence>
<dbReference type="Proteomes" id="UP000799436">
    <property type="component" value="Unassembled WGS sequence"/>
</dbReference>
<keyword evidence="2" id="KW-1185">Reference proteome</keyword>
<proteinExistence type="predicted"/>
<dbReference type="AlphaFoldDB" id="A0A6G1LAR7"/>
<evidence type="ECO:0000313" key="1">
    <source>
        <dbReference type="EMBL" id="KAF2769682.1"/>
    </source>
</evidence>
<accession>A0A6G1LAR7</accession>
<gene>
    <name evidence="1" type="ORF">EJ03DRAFT_327288</name>
</gene>
<reference evidence="1" key="1">
    <citation type="journal article" date="2020" name="Stud. Mycol.">
        <title>101 Dothideomycetes genomes: a test case for predicting lifestyles and emergence of pathogens.</title>
        <authorList>
            <person name="Haridas S."/>
            <person name="Albert R."/>
            <person name="Binder M."/>
            <person name="Bloem J."/>
            <person name="Labutti K."/>
            <person name="Salamov A."/>
            <person name="Andreopoulos B."/>
            <person name="Baker S."/>
            <person name="Barry K."/>
            <person name="Bills G."/>
            <person name="Bluhm B."/>
            <person name="Cannon C."/>
            <person name="Castanera R."/>
            <person name="Culley D."/>
            <person name="Daum C."/>
            <person name="Ezra D."/>
            <person name="Gonzalez J."/>
            <person name="Henrissat B."/>
            <person name="Kuo A."/>
            <person name="Liang C."/>
            <person name="Lipzen A."/>
            <person name="Lutzoni F."/>
            <person name="Magnuson J."/>
            <person name="Mondo S."/>
            <person name="Nolan M."/>
            <person name="Ohm R."/>
            <person name="Pangilinan J."/>
            <person name="Park H.-J."/>
            <person name="Ramirez L."/>
            <person name="Alfaro M."/>
            <person name="Sun H."/>
            <person name="Tritt A."/>
            <person name="Yoshinaga Y."/>
            <person name="Zwiers L.-H."/>
            <person name="Turgeon B."/>
            <person name="Goodwin S."/>
            <person name="Spatafora J."/>
            <person name="Crous P."/>
            <person name="Grigoriev I."/>
        </authorList>
    </citation>
    <scope>NUCLEOTIDE SEQUENCE</scope>
    <source>
        <strain evidence="1">CBS 116005</strain>
    </source>
</reference>
<sequence length="99" mass="11144">MERWTTCQSCPNTIYTYTATLILERFCCSAACCATDTAYLHTDVQQAGARRAQAQAAGDVNMSMRWGNVEEWLRNELVARERRHARCEGLRVLTGARVG</sequence>